<sequence length="557" mass="61948">MSGTLRSRKHGGASSSHALSGGSPSSRSRRSPHDPSGKDKEYYRQKWALVVIFASLLGVGLFEARRKSAKTQFIGGGEAEPPVRVKLQQGDDAAKRPPAEGGRGGQQQRRDFEDEGKEKKAASEVYDRAAAAEALSFALPSDIAQEADHLGTRLHIVFSTDCSTFQHWQSYLMFYSALRVVQPGRITRIASGCSGEEGKAELDWHNRHIRDNMSPRFGLHLTPHFSTVTDADGKKVGDYKFFNKPFGLKHWLENGEGMGVNPDTGKLRDEDLVVILIDPDMTLLRPITSDFSDKRETLVGREGLWKSQVQHGTPFGQTYGLGTQWREFDLTAIAGANSPALRVSKDDGRDFYPVGPPYLGTARDMHAIATKWSEFAPRVHAQYPHLLAEMYAYCIAAAHLKLPHQKINSLMVSNSGTGGEGWSFVEKIPPSEVCAFMVDGPDHSKYALPSVMHLCQRYIVGPWLFAKRKMPHDFFTCEHQLLEVPPPDLAKRFKYKIKPAEQVKVDISEKVAHEDAFMMCGTIGYLNEAGTYFKRKGCSGNANYEKTLNLGALFKKK</sequence>
<dbReference type="EMBL" id="HBKQ01038213">
    <property type="protein sequence ID" value="CAE2260280.1"/>
    <property type="molecule type" value="Transcribed_RNA"/>
</dbReference>
<feature type="region of interest" description="Disordered" evidence="1">
    <location>
        <begin position="1"/>
        <end position="40"/>
    </location>
</feature>
<protein>
    <submittedName>
        <fullName evidence="3">Uncharacterized protein</fullName>
    </submittedName>
</protein>
<evidence type="ECO:0000256" key="2">
    <source>
        <dbReference type="SAM" id="Phobius"/>
    </source>
</evidence>
<feature type="transmembrane region" description="Helical" evidence="2">
    <location>
        <begin position="47"/>
        <end position="64"/>
    </location>
</feature>
<evidence type="ECO:0000256" key="1">
    <source>
        <dbReference type="SAM" id="MobiDB-lite"/>
    </source>
</evidence>
<dbReference type="PANTHER" id="PTHR31485:SF7">
    <property type="entry name" value="PEPTIDYL SERINE ALPHA-GALACTOSYLTRANSFERASE"/>
    <property type="match status" value="1"/>
</dbReference>
<keyword evidence="2" id="KW-0812">Transmembrane</keyword>
<dbReference type="AlphaFoldDB" id="A0A7S4JEG4"/>
<feature type="region of interest" description="Disordered" evidence="1">
    <location>
        <begin position="89"/>
        <end position="120"/>
    </location>
</feature>
<organism evidence="3">
    <name type="scientific">Odontella aurita</name>
    <dbReference type="NCBI Taxonomy" id="265563"/>
    <lineage>
        <taxon>Eukaryota</taxon>
        <taxon>Sar</taxon>
        <taxon>Stramenopiles</taxon>
        <taxon>Ochrophyta</taxon>
        <taxon>Bacillariophyta</taxon>
        <taxon>Mediophyceae</taxon>
        <taxon>Biddulphiophycidae</taxon>
        <taxon>Eupodiscales</taxon>
        <taxon>Odontellaceae</taxon>
        <taxon>Odontella</taxon>
    </lineage>
</organism>
<feature type="compositionally biased region" description="Basic residues" evidence="1">
    <location>
        <begin position="1"/>
        <end position="11"/>
    </location>
</feature>
<accession>A0A7S4JEG4</accession>
<keyword evidence="2" id="KW-0472">Membrane</keyword>
<reference evidence="3" key="1">
    <citation type="submission" date="2021-01" db="EMBL/GenBank/DDBJ databases">
        <authorList>
            <person name="Corre E."/>
            <person name="Pelletier E."/>
            <person name="Niang G."/>
            <person name="Scheremetjew M."/>
            <person name="Finn R."/>
            <person name="Kale V."/>
            <person name="Holt S."/>
            <person name="Cochrane G."/>
            <person name="Meng A."/>
            <person name="Brown T."/>
            <person name="Cohen L."/>
        </authorList>
    </citation>
    <scope>NUCLEOTIDE SEQUENCE</scope>
    <source>
        <strain evidence="3">Isolate 1302-5</strain>
    </source>
</reference>
<feature type="compositionally biased region" description="Low complexity" evidence="1">
    <location>
        <begin position="12"/>
        <end position="26"/>
    </location>
</feature>
<feature type="compositionally biased region" description="Basic and acidic residues" evidence="1">
    <location>
        <begin position="31"/>
        <end position="40"/>
    </location>
</feature>
<keyword evidence="2" id="KW-1133">Transmembrane helix</keyword>
<name>A0A7S4JEG4_9STRA</name>
<evidence type="ECO:0000313" key="3">
    <source>
        <dbReference type="EMBL" id="CAE2260280.1"/>
    </source>
</evidence>
<dbReference type="GO" id="GO:0016757">
    <property type="term" value="F:glycosyltransferase activity"/>
    <property type="evidence" value="ECO:0007669"/>
    <property type="project" value="InterPro"/>
</dbReference>
<dbReference type="InterPro" id="IPR044845">
    <property type="entry name" value="HPAT/SRGT1-like"/>
</dbReference>
<gene>
    <name evidence="3" type="ORF">OAUR00152_LOCUS26391</name>
</gene>
<proteinExistence type="predicted"/>
<dbReference type="PANTHER" id="PTHR31485">
    <property type="entry name" value="PEPTIDYL SERINE ALPHA-GALACTOSYLTRANSFERASE"/>
    <property type="match status" value="1"/>
</dbReference>
<feature type="compositionally biased region" description="Basic and acidic residues" evidence="1">
    <location>
        <begin position="108"/>
        <end position="120"/>
    </location>
</feature>